<evidence type="ECO:0000313" key="8">
    <source>
        <dbReference type="EMBL" id="QTA81417.1"/>
    </source>
</evidence>
<dbReference type="GO" id="GO:0051539">
    <property type="term" value="F:4 iron, 4 sulfur cluster binding"/>
    <property type="evidence" value="ECO:0007669"/>
    <property type="project" value="TreeGrafter"/>
</dbReference>
<accession>A0A975GHI3</accession>
<keyword evidence="5 6" id="KW-0411">Iron-sulfur</keyword>
<dbReference type="PANTHER" id="PTHR42961:SF2">
    <property type="entry name" value="IRON-SULFUR PROTEIN NUBPL"/>
    <property type="match status" value="1"/>
</dbReference>
<keyword evidence="9" id="KW-1185">Reference proteome</keyword>
<dbReference type="FunFam" id="3.40.50.300:FF:001119">
    <property type="entry name" value="Iron-sulfur cluster carrier protein"/>
    <property type="match status" value="1"/>
</dbReference>
<dbReference type="InterPro" id="IPR000808">
    <property type="entry name" value="Mrp-like_CS"/>
</dbReference>
<dbReference type="RefSeq" id="WP_207687452.1">
    <property type="nucleotide sequence ID" value="NZ_CP061799.1"/>
</dbReference>
<dbReference type="GO" id="GO:0140663">
    <property type="term" value="F:ATP-dependent FeS chaperone activity"/>
    <property type="evidence" value="ECO:0007669"/>
    <property type="project" value="InterPro"/>
</dbReference>
<dbReference type="Gene3D" id="3.40.50.300">
    <property type="entry name" value="P-loop containing nucleotide triphosphate hydrolases"/>
    <property type="match status" value="1"/>
</dbReference>
<feature type="region of interest" description="Disordered" evidence="7">
    <location>
        <begin position="280"/>
        <end position="316"/>
    </location>
</feature>
<evidence type="ECO:0000256" key="1">
    <source>
        <dbReference type="ARBA" id="ARBA00022723"/>
    </source>
</evidence>
<keyword evidence="1 6" id="KW-0479">Metal-binding</keyword>
<dbReference type="InterPro" id="IPR027417">
    <property type="entry name" value="P-loop_NTPase"/>
</dbReference>
<evidence type="ECO:0000256" key="7">
    <source>
        <dbReference type="SAM" id="MobiDB-lite"/>
    </source>
</evidence>
<dbReference type="PROSITE" id="PS01215">
    <property type="entry name" value="MRP"/>
    <property type="match status" value="1"/>
</dbReference>
<dbReference type="InterPro" id="IPR033756">
    <property type="entry name" value="YlxH/NBP35"/>
</dbReference>
<dbReference type="EMBL" id="CP061799">
    <property type="protein sequence ID" value="QTA81417.1"/>
    <property type="molecule type" value="Genomic_DNA"/>
</dbReference>
<keyword evidence="3 6" id="KW-0067">ATP-binding</keyword>
<evidence type="ECO:0000256" key="6">
    <source>
        <dbReference type="HAMAP-Rule" id="MF_02040"/>
    </source>
</evidence>
<feature type="binding site" evidence="6">
    <location>
        <begin position="38"/>
        <end position="45"/>
    </location>
    <ligand>
        <name>ATP</name>
        <dbReference type="ChEBI" id="CHEBI:30616"/>
    </ligand>
</feature>
<dbReference type="GO" id="GO:0005524">
    <property type="term" value="F:ATP binding"/>
    <property type="evidence" value="ECO:0007669"/>
    <property type="project" value="UniProtKB-UniRule"/>
</dbReference>
<reference evidence="8" key="1">
    <citation type="journal article" date="2021" name="Microb. Physiol.">
        <title>Proteogenomic Insights into the Physiology of Marine, Sulfate-Reducing, Filamentous Desulfonema limicola and Desulfonema magnum.</title>
        <authorList>
            <person name="Schnaars V."/>
            <person name="Wohlbrand L."/>
            <person name="Scheve S."/>
            <person name="Hinrichs C."/>
            <person name="Reinhardt R."/>
            <person name="Rabus R."/>
        </authorList>
    </citation>
    <scope>NUCLEOTIDE SEQUENCE</scope>
    <source>
        <strain evidence="8">5ac10</strain>
    </source>
</reference>
<dbReference type="SUPFAM" id="SSF52540">
    <property type="entry name" value="P-loop containing nucleoside triphosphate hydrolases"/>
    <property type="match status" value="1"/>
</dbReference>
<dbReference type="PANTHER" id="PTHR42961">
    <property type="entry name" value="IRON-SULFUR PROTEIN NUBPL"/>
    <property type="match status" value="1"/>
</dbReference>
<evidence type="ECO:0000256" key="5">
    <source>
        <dbReference type="ARBA" id="ARBA00023014"/>
    </source>
</evidence>
<comment type="function">
    <text evidence="6">Binds and transfers iron-sulfur (Fe-S) clusters to target apoproteins. Can hydrolyze ATP.</text>
</comment>
<organism evidence="8 9">
    <name type="scientific">Desulfonema limicola</name>
    <dbReference type="NCBI Taxonomy" id="45656"/>
    <lineage>
        <taxon>Bacteria</taxon>
        <taxon>Pseudomonadati</taxon>
        <taxon>Thermodesulfobacteriota</taxon>
        <taxon>Desulfobacteria</taxon>
        <taxon>Desulfobacterales</taxon>
        <taxon>Desulfococcaceae</taxon>
        <taxon>Desulfonema</taxon>
    </lineage>
</organism>
<keyword evidence="6" id="KW-0378">Hydrolase</keyword>
<gene>
    <name evidence="8" type="ORF">dnl_37520</name>
</gene>
<dbReference type="HAMAP" id="MF_02040">
    <property type="entry name" value="Mrp_NBP35"/>
    <property type="match status" value="1"/>
</dbReference>
<dbReference type="GO" id="GO:0046872">
    <property type="term" value="F:metal ion binding"/>
    <property type="evidence" value="ECO:0007669"/>
    <property type="project" value="UniProtKB-KW"/>
</dbReference>
<evidence type="ECO:0000256" key="2">
    <source>
        <dbReference type="ARBA" id="ARBA00022741"/>
    </source>
</evidence>
<dbReference type="Proteomes" id="UP000663720">
    <property type="component" value="Chromosome"/>
</dbReference>
<evidence type="ECO:0000256" key="4">
    <source>
        <dbReference type="ARBA" id="ARBA00023004"/>
    </source>
</evidence>
<dbReference type="InterPro" id="IPR044304">
    <property type="entry name" value="NUBPL-like"/>
</dbReference>
<dbReference type="KEGG" id="dli:dnl_37520"/>
<dbReference type="Pfam" id="PF10609">
    <property type="entry name" value="ParA"/>
    <property type="match status" value="1"/>
</dbReference>
<dbReference type="GO" id="GO:0016887">
    <property type="term" value="F:ATP hydrolysis activity"/>
    <property type="evidence" value="ECO:0007669"/>
    <property type="project" value="UniProtKB-UniRule"/>
</dbReference>
<dbReference type="CDD" id="cd02037">
    <property type="entry name" value="Mrp_NBP35"/>
    <property type="match status" value="1"/>
</dbReference>
<comment type="similarity">
    <text evidence="6">Belongs to the Mrp/NBP35 ATP-binding proteins family.</text>
</comment>
<sequence>MELTQNQFAEQQKKQLMNEGAIVDALKYVKYKIAVISGKGGVGKTATTINLAAALKNAGNKVGIFDADLHGPSVPKMLGIKHEAKLNGAFWVDPVMTDSGIKALSVALFWPGDMTPVMWRGQTKSRTIRQLLSAAKWGGLDYLLIDLPPGTGDEPIAILKSIPDLDGVIVVTTPQEVATLVSSKAINASMTLGAKVIGLIENMSSYTCSCGDVAYLFGKDKGKELARMMEVPFLGSIPIDPLFSEAADTGVPVVNLHPGSLTAKAFVKIATQVSSELPVKQVPEAPPEATESKVCPGSGHHHHHHSKDSSCGCGHKHNHSNESIQIIS</sequence>
<dbReference type="AlphaFoldDB" id="A0A975GHI3"/>
<protein>
    <recommendedName>
        <fullName evidence="6">Iron-sulfur cluster carrier protein</fullName>
    </recommendedName>
</protein>
<comment type="subunit">
    <text evidence="6">Homodimer.</text>
</comment>
<proteinExistence type="inferred from homology"/>
<name>A0A975GHI3_9BACT</name>
<dbReference type="GO" id="GO:0016226">
    <property type="term" value="P:iron-sulfur cluster assembly"/>
    <property type="evidence" value="ECO:0007669"/>
    <property type="project" value="InterPro"/>
</dbReference>
<keyword evidence="2 6" id="KW-0547">Nucleotide-binding</keyword>
<keyword evidence="4 6" id="KW-0408">Iron</keyword>
<evidence type="ECO:0000313" key="9">
    <source>
        <dbReference type="Proteomes" id="UP000663720"/>
    </source>
</evidence>
<dbReference type="InterPro" id="IPR019591">
    <property type="entry name" value="Mrp/NBP35_ATP-bd"/>
</dbReference>
<evidence type="ECO:0000256" key="3">
    <source>
        <dbReference type="ARBA" id="ARBA00022840"/>
    </source>
</evidence>